<dbReference type="InterPro" id="IPR001424">
    <property type="entry name" value="SOD_Cu_Zn_dom"/>
</dbReference>
<gene>
    <name evidence="12" type="ORF">EGW08_001385</name>
</gene>
<comment type="cofactor">
    <cofactor evidence="9">
        <name>Cu cation</name>
        <dbReference type="ChEBI" id="CHEBI:23378"/>
    </cofactor>
    <text evidence="9">Binds 1 copper ion per subunit.</text>
</comment>
<dbReference type="GO" id="GO:0005507">
    <property type="term" value="F:copper ion binding"/>
    <property type="evidence" value="ECO:0007669"/>
    <property type="project" value="InterPro"/>
</dbReference>
<evidence type="ECO:0000313" key="12">
    <source>
        <dbReference type="EMBL" id="RUS90878.1"/>
    </source>
</evidence>
<dbReference type="EMBL" id="RQTK01000023">
    <property type="protein sequence ID" value="RUS90878.1"/>
    <property type="molecule type" value="Genomic_DNA"/>
</dbReference>
<keyword evidence="4" id="KW-0049">Antioxidant</keyword>
<evidence type="ECO:0000256" key="1">
    <source>
        <dbReference type="ARBA" id="ARBA00010457"/>
    </source>
</evidence>
<evidence type="ECO:0000256" key="8">
    <source>
        <dbReference type="ARBA" id="ARBA00049204"/>
    </source>
</evidence>
<keyword evidence="6 9" id="KW-0186">Copper</keyword>
<proteinExistence type="inferred from homology"/>
<dbReference type="CDD" id="cd00305">
    <property type="entry name" value="Cu-Zn_Superoxide_Dismutase"/>
    <property type="match status" value="1"/>
</dbReference>
<feature type="domain" description="Superoxide dismutase copper/zinc binding" evidence="11">
    <location>
        <begin position="36"/>
        <end position="178"/>
    </location>
</feature>
<evidence type="ECO:0000256" key="5">
    <source>
        <dbReference type="ARBA" id="ARBA00023002"/>
    </source>
</evidence>
<feature type="chain" id="PRO_5019416369" description="Superoxide dismutase [Cu-Zn]" evidence="10">
    <location>
        <begin position="17"/>
        <end position="184"/>
    </location>
</feature>
<reference evidence="12 13" key="1">
    <citation type="submission" date="2019-01" db="EMBL/GenBank/DDBJ databases">
        <title>A draft genome assembly of the solar-powered sea slug Elysia chlorotica.</title>
        <authorList>
            <person name="Cai H."/>
            <person name="Li Q."/>
            <person name="Fang X."/>
            <person name="Li J."/>
            <person name="Curtis N.E."/>
            <person name="Altenburger A."/>
            <person name="Shibata T."/>
            <person name="Feng M."/>
            <person name="Maeda T."/>
            <person name="Schwartz J.A."/>
            <person name="Shigenobu S."/>
            <person name="Lundholm N."/>
            <person name="Nishiyama T."/>
            <person name="Yang H."/>
            <person name="Hasebe M."/>
            <person name="Li S."/>
            <person name="Pierce S.K."/>
            <person name="Wang J."/>
        </authorList>
    </citation>
    <scope>NUCLEOTIDE SEQUENCE [LARGE SCALE GENOMIC DNA]</scope>
    <source>
        <strain evidence="12">EC2010</strain>
        <tissue evidence="12">Whole organism of an adult</tissue>
    </source>
</reference>
<dbReference type="FunFam" id="2.60.40.200:FF:000003">
    <property type="entry name" value="Superoxide dismutase [Cu-Zn], chloroplastic"/>
    <property type="match status" value="1"/>
</dbReference>
<comment type="cofactor">
    <cofactor evidence="9">
        <name>Zn(2+)</name>
        <dbReference type="ChEBI" id="CHEBI:29105"/>
    </cofactor>
    <text evidence="9">Binds 1 zinc ion per subunit.</text>
</comment>
<dbReference type="Gene3D" id="2.60.40.200">
    <property type="entry name" value="Superoxide dismutase, copper/zinc binding domain"/>
    <property type="match status" value="1"/>
</dbReference>
<evidence type="ECO:0000256" key="3">
    <source>
        <dbReference type="ARBA" id="ARBA00022833"/>
    </source>
</evidence>
<keyword evidence="5 9" id="KW-0560">Oxidoreductase</keyword>
<keyword evidence="2 9" id="KW-0479">Metal-binding</keyword>
<dbReference type="Pfam" id="PF00080">
    <property type="entry name" value="Sod_Cu"/>
    <property type="match status" value="1"/>
</dbReference>
<organism evidence="12 13">
    <name type="scientific">Elysia chlorotica</name>
    <name type="common">Eastern emerald elysia</name>
    <name type="synonym">Sea slug</name>
    <dbReference type="NCBI Taxonomy" id="188477"/>
    <lineage>
        <taxon>Eukaryota</taxon>
        <taxon>Metazoa</taxon>
        <taxon>Spiralia</taxon>
        <taxon>Lophotrochozoa</taxon>
        <taxon>Mollusca</taxon>
        <taxon>Gastropoda</taxon>
        <taxon>Heterobranchia</taxon>
        <taxon>Euthyneura</taxon>
        <taxon>Panpulmonata</taxon>
        <taxon>Sacoglossa</taxon>
        <taxon>Placobranchoidea</taxon>
        <taxon>Plakobranchidae</taxon>
        <taxon>Elysia</taxon>
    </lineage>
</organism>
<dbReference type="AlphaFoldDB" id="A0A433UAQ4"/>
<feature type="signal peptide" evidence="10">
    <location>
        <begin position="1"/>
        <end position="16"/>
    </location>
</feature>
<comment type="function">
    <text evidence="9">Destroys radicals which are normally produced within the cells and which are toxic to biological systems.</text>
</comment>
<dbReference type="PROSITE" id="PS00087">
    <property type="entry name" value="SOD_CU_ZN_1"/>
    <property type="match status" value="1"/>
</dbReference>
<keyword evidence="13" id="KW-1185">Reference proteome</keyword>
<dbReference type="PROSITE" id="PS00332">
    <property type="entry name" value="SOD_CU_ZN_2"/>
    <property type="match status" value="1"/>
</dbReference>
<protein>
    <recommendedName>
        <fullName evidence="9">Superoxide dismutase [Cu-Zn]</fullName>
        <ecNumber evidence="9">1.15.1.1</ecNumber>
    </recommendedName>
</protein>
<dbReference type="EC" id="1.15.1.1" evidence="9"/>
<evidence type="ECO:0000256" key="7">
    <source>
        <dbReference type="ARBA" id="ARBA00023157"/>
    </source>
</evidence>
<dbReference type="SUPFAM" id="SSF49329">
    <property type="entry name" value="Cu,Zn superoxide dismutase-like"/>
    <property type="match status" value="1"/>
</dbReference>
<evidence type="ECO:0000256" key="10">
    <source>
        <dbReference type="SAM" id="SignalP"/>
    </source>
</evidence>
<dbReference type="OrthoDB" id="2015551at2759"/>
<dbReference type="InterPro" id="IPR018152">
    <property type="entry name" value="SOD_Cu/Zn_BS"/>
</dbReference>
<keyword evidence="7" id="KW-1015">Disulfide bond</keyword>
<dbReference type="PANTHER" id="PTHR10003">
    <property type="entry name" value="SUPEROXIDE DISMUTASE CU-ZN -RELATED"/>
    <property type="match status" value="1"/>
</dbReference>
<sequence length="184" mass="18905">MLALLVLVLGATSCFCEERSATCVLDSSYGLPDSNVKGVVSFYQKCADENIQISVRVTGLPPLAADGSNRQHGFHIHAFGDLTGGCASTGGHYNPTGVNHGAPEDDVRHVGDFGNLEQAEDGSIDVTFTDPIASLFGDFSVIGRAVVLHQDADDLGKGGNAASLANGNAGARVACCVIGVAKEA</sequence>
<keyword evidence="3 9" id="KW-0862">Zinc</keyword>
<dbReference type="PRINTS" id="PR00068">
    <property type="entry name" value="CUZNDISMTASE"/>
</dbReference>
<evidence type="ECO:0000256" key="9">
    <source>
        <dbReference type="RuleBase" id="RU000393"/>
    </source>
</evidence>
<dbReference type="STRING" id="188477.A0A433UAQ4"/>
<dbReference type="Proteomes" id="UP000271974">
    <property type="component" value="Unassembled WGS sequence"/>
</dbReference>
<comment type="catalytic activity">
    <reaction evidence="8 9">
        <text>2 superoxide + 2 H(+) = H2O2 + O2</text>
        <dbReference type="Rhea" id="RHEA:20696"/>
        <dbReference type="ChEBI" id="CHEBI:15378"/>
        <dbReference type="ChEBI" id="CHEBI:15379"/>
        <dbReference type="ChEBI" id="CHEBI:16240"/>
        <dbReference type="ChEBI" id="CHEBI:18421"/>
        <dbReference type="EC" id="1.15.1.1"/>
    </reaction>
</comment>
<comment type="similarity">
    <text evidence="1 9">Belongs to the Cu-Zn superoxide dismutase family.</text>
</comment>
<dbReference type="InterPro" id="IPR036423">
    <property type="entry name" value="SOD-like_Cu/Zn_dom_sf"/>
</dbReference>
<evidence type="ECO:0000256" key="2">
    <source>
        <dbReference type="ARBA" id="ARBA00022723"/>
    </source>
</evidence>
<dbReference type="InterPro" id="IPR024134">
    <property type="entry name" value="SOD_Cu/Zn_/chaperone"/>
</dbReference>
<dbReference type="GO" id="GO:0004784">
    <property type="term" value="F:superoxide dismutase activity"/>
    <property type="evidence" value="ECO:0007669"/>
    <property type="project" value="UniProtKB-EC"/>
</dbReference>
<evidence type="ECO:0000256" key="4">
    <source>
        <dbReference type="ARBA" id="ARBA00022862"/>
    </source>
</evidence>
<keyword evidence="10" id="KW-0732">Signal</keyword>
<evidence type="ECO:0000259" key="11">
    <source>
        <dbReference type="Pfam" id="PF00080"/>
    </source>
</evidence>
<evidence type="ECO:0000256" key="6">
    <source>
        <dbReference type="ARBA" id="ARBA00023008"/>
    </source>
</evidence>
<accession>A0A433UAQ4</accession>
<comment type="caution">
    <text evidence="12">The sequence shown here is derived from an EMBL/GenBank/DDBJ whole genome shotgun (WGS) entry which is preliminary data.</text>
</comment>
<name>A0A433UAQ4_ELYCH</name>
<evidence type="ECO:0000313" key="13">
    <source>
        <dbReference type="Proteomes" id="UP000271974"/>
    </source>
</evidence>